<reference evidence="6" key="1">
    <citation type="journal article" date="2008" name="Nat. Genet.">
        <title>The Pristionchus pacificus genome provides a unique perspective on nematode lifestyle and parasitism.</title>
        <authorList>
            <person name="Dieterich C."/>
            <person name="Clifton S.W."/>
            <person name="Schuster L.N."/>
            <person name="Chinwalla A."/>
            <person name="Delehaunty K."/>
            <person name="Dinkelacker I."/>
            <person name="Fulton L."/>
            <person name="Fulton R."/>
            <person name="Godfrey J."/>
            <person name="Minx P."/>
            <person name="Mitreva M."/>
            <person name="Roeseler W."/>
            <person name="Tian H."/>
            <person name="Witte H."/>
            <person name="Yang S.P."/>
            <person name="Wilson R.K."/>
            <person name="Sommer R.J."/>
        </authorList>
    </citation>
    <scope>NUCLEOTIDE SEQUENCE [LARGE SCALE GENOMIC DNA]</scope>
    <source>
        <strain evidence="6">PS312</strain>
    </source>
</reference>
<dbReference type="GO" id="GO:0090087">
    <property type="term" value="P:regulation of peptide transport"/>
    <property type="evidence" value="ECO:0007669"/>
    <property type="project" value="EnsemblMetazoa"/>
</dbReference>
<evidence type="ECO:0000256" key="4">
    <source>
        <dbReference type="ARBA" id="ARBA00023136"/>
    </source>
</evidence>
<keyword evidence="3" id="KW-1133">Transmembrane helix</keyword>
<reference evidence="5" key="2">
    <citation type="submission" date="2022-06" db="UniProtKB">
        <authorList>
            <consortium name="EnsemblMetazoa"/>
        </authorList>
    </citation>
    <scope>IDENTIFICATION</scope>
    <source>
        <strain evidence="5">PS312</strain>
    </source>
</reference>
<dbReference type="Proteomes" id="UP000005239">
    <property type="component" value="Unassembled WGS sequence"/>
</dbReference>
<dbReference type="GO" id="GO:0010883">
    <property type="term" value="P:regulation of lipid storage"/>
    <property type="evidence" value="ECO:0007669"/>
    <property type="project" value="EnsemblMetazoa"/>
</dbReference>
<dbReference type="GO" id="GO:0016020">
    <property type="term" value="C:membrane"/>
    <property type="evidence" value="ECO:0007669"/>
    <property type="project" value="UniProtKB-SubCell"/>
</dbReference>
<protein>
    <recommendedName>
        <fullName evidence="7">EamA domain-containing protein</fullName>
    </recommendedName>
</protein>
<evidence type="ECO:0000313" key="5">
    <source>
        <dbReference type="EnsemblMetazoa" id="PPA39672.1"/>
    </source>
</evidence>
<accession>A0A2A6BDH6</accession>
<name>A0A2A6BDH6_PRIPA</name>
<sequence length="317" mass="35563">MVCPLVPPSLNSKSSLGFIILMIVNILWVLSGEITRYIFIDCNFNRPFFVLSVKSSFLSIYFIRYLYKPKKIQYTSMDEIDEMSIEGFEFLTDEENENNGKKVRFSSTKEIRRLPLRIGREAELARRSYNSSVDCTIPTISSPTLIIICVLLPTWLICSLSYQASLLFTTLSSLNLISATSSIFVLILSMFIPSSRSKVTPLKGFIVLINLFGVSLISQSDSLSSSSIILALFSAFAYAVYLISLSKFVSVYGDIDINFLFGSIGIVSIIISVFLLPVLHLTSLERLQPLPHSSIWIRLILSTILGTLIADRLWMEG</sequence>
<keyword evidence="6" id="KW-1185">Reference proteome</keyword>
<evidence type="ECO:0000256" key="1">
    <source>
        <dbReference type="ARBA" id="ARBA00004141"/>
    </source>
</evidence>
<dbReference type="PANTHER" id="PTHR23051">
    <property type="entry name" value="SOLUTE CARRIER FAMILY 35, MEMBER F5"/>
    <property type="match status" value="1"/>
</dbReference>
<evidence type="ECO:0000256" key="2">
    <source>
        <dbReference type="ARBA" id="ARBA00022692"/>
    </source>
</evidence>
<keyword evidence="2" id="KW-0812">Transmembrane</keyword>
<proteinExistence type="predicted"/>
<dbReference type="PANTHER" id="PTHR23051:SF0">
    <property type="entry name" value="SOLUTE CARRIER FAMILY 35 MEMBER F5"/>
    <property type="match status" value="1"/>
</dbReference>
<evidence type="ECO:0000313" key="6">
    <source>
        <dbReference type="Proteomes" id="UP000005239"/>
    </source>
</evidence>
<evidence type="ECO:0000256" key="3">
    <source>
        <dbReference type="ARBA" id="ARBA00022989"/>
    </source>
</evidence>
<gene>
    <name evidence="5" type="primary">WBGene00278041</name>
</gene>
<organism evidence="5 6">
    <name type="scientific">Pristionchus pacificus</name>
    <name type="common">Parasitic nematode worm</name>
    <dbReference type="NCBI Taxonomy" id="54126"/>
    <lineage>
        <taxon>Eukaryota</taxon>
        <taxon>Metazoa</taxon>
        <taxon>Ecdysozoa</taxon>
        <taxon>Nematoda</taxon>
        <taxon>Chromadorea</taxon>
        <taxon>Rhabditida</taxon>
        <taxon>Rhabditina</taxon>
        <taxon>Diplogasteromorpha</taxon>
        <taxon>Diplogasteroidea</taxon>
        <taxon>Neodiplogasteridae</taxon>
        <taxon>Pristionchus</taxon>
    </lineage>
</organism>
<accession>A0A8R1UV70</accession>
<dbReference type="AlphaFoldDB" id="A0A2A6BDH6"/>
<keyword evidence="4" id="KW-0472">Membrane</keyword>
<evidence type="ECO:0008006" key="7">
    <source>
        <dbReference type="Google" id="ProtNLM"/>
    </source>
</evidence>
<dbReference type="OrthoDB" id="10041630at2759"/>
<comment type="subcellular location">
    <subcellularLocation>
        <location evidence="1">Membrane</location>
        <topology evidence="1">Multi-pass membrane protein</topology>
    </subcellularLocation>
</comment>
<dbReference type="EnsemblMetazoa" id="PPA39672.1">
    <property type="protein sequence ID" value="PPA39672.1"/>
    <property type="gene ID" value="WBGene00278041"/>
</dbReference>